<dbReference type="EC" id="1.17.4.1" evidence="2 11"/>
<dbReference type="PROSITE" id="PS51161">
    <property type="entry name" value="ATP_CONE"/>
    <property type="match status" value="1"/>
</dbReference>
<dbReference type="GO" id="GO:0005524">
    <property type="term" value="F:ATP binding"/>
    <property type="evidence" value="ECO:0007669"/>
    <property type="project" value="UniProtKB-UniRule"/>
</dbReference>
<keyword evidence="4 10" id="KW-0547">Nucleotide-binding</keyword>
<keyword evidence="3" id="KW-0021">Allosteric enzyme</keyword>
<evidence type="ECO:0000256" key="9">
    <source>
        <dbReference type="ARBA" id="ARBA00047754"/>
    </source>
</evidence>
<comment type="function">
    <text evidence="11">Provides the precursors necessary for DNA synthesis. Catalyzes the biosynthesis of deoxyribonucleotides from the corresponding ribonucleotides.</text>
</comment>
<dbReference type="Gene3D" id="1.10.1650.20">
    <property type="match status" value="1"/>
</dbReference>
<reference evidence="13 14" key="1">
    <citation type="journal article" date="2014" name="Virology">
        <title>Supersize me: Cronobacter sakazakii phage GAP32.</title>
        <authorList>
            <person name="Abbasifar R."/>
            <person name="Griffiths M.W."/>
            <person name="Sabour P.M."/>
            <person name="Ackermann H.-W."/>
            <person name="Vandersteegen K."/>
            <person name="Lavigne R."/>
            <person name="Noben J.-P."/>
            <person name="Villa A.A."/>
            <person name="Abbasifar A."/>
            <person name="Nash J.H.E."/>
            <person name="Kropinski A.M."/>
        </authorList>
    </citation>
    <scope>NUCLEOTIDE SEQUENCE [LARGE SCALE GENOMIC DNA]</scope>
    <source>
        <strain evidence="13">GAP-32</strain>
    </source>
</reference>
<dbReference type="FunFam" id="1.10.1650.20:FF:000001">
    <property type="entry name" value="Ribonucleoside-diphosphate reductase"/>
    <property type="match status" value="1"/>
</dbReference>
<dbReference type="PROSITE" id="PS00089">
    <property type="entry name" value="RIBORED_LARGE"/>
    <property type="match status" value="1"/>
</dbReference>
<dbReference type="PANTHER" id="PTHR11573:SF6">
    <property type="entry name" value="RIBONUCLEOSIDE-DIPHOSPHATE REDUCTASE LARGE SUBUNIT"/>
    <property type="match status" value="1"/>
</dbReference>
<dbReference type="GO" id="GO:0004748">
    <property type="term" value="F:ribonucleoside-diphosphate reductase activity, thioredoxin disulfide as acceptor"/>
    <property type="evidence" value="ECO:0007669"/>
    <property type="project" value="UniProtKB-EC"/>
</dbReference>
<evidence type="ECO:0000259" key="12">
    <source>
        <dbReference type="PROSITE" id="PS51161"/>
    </source>
</evidence>
<sequence>MINVTKRNGAKEALDLDKIHQILFFACEGLTGVSVSEIEMRSQLQFFEGISTKTIHDILIKAASELISEETPNYQYVAGRLINYSLRKQVYGSYEPIKFIDHVNKVVQQGKYDPEVLEKYTTQELEELGRYIKHKRDDKFTFVAMKQWEGKYLVQNRANAKKGIEGKIFETPQMAYMMIAAIVFINYKENRIQWVKKFYDAISNFDISLPTPIMAGLRTNTRQFSSCVVMNVGDSLDSISAGNSAIMQYISKKAGLGVNYGRVRAVGSEIRGGDAVHTGLIPFLHAVAKTVKSCSQGGVRGGAATVHFPLWHYEFEDLVVLKNNKGTEVSRVRQLDYCFQINKTFYQRLIERKDITFFSPSDVPGLYDAFCADQEKFEKLYTKYEADPNIRKKTMPALEVFSQLMNERSETGRIYIQNIDLVNEHSPFDPSVAPIEQSNLCQEIALPSVPFEDVKDDENGLISLCTLAAINWGNFDSPEEMQEACELSVRALDALLDYQEYPVIHAERATKAYRPLGVGIINLAYFLAKRGLRYDDGALATINEWSEAWSYYLIKASVQLAKEQGRCEKFENLRYAKGILPIDNYKKSIDSLVGTELKMDWEGLRAEIAEHGIRNATTMALMPAETSAQISNSTNGIEPPRNLVSMKISKDGVLKQVVPEIGKLKNKYTLLWEQTSNEGYLKICGVLQKYIDQSISVNTSYNPENYPNKKLSMEMLLTDLLLAYKLGCKNLYYMNTNDGSGEVDIDKLESESKKEKGIVVLLPPMEADGDDCDSCKI</sequence>
<evidence type="ECO:0000256" key="11">
    <source>
        <dbReference type="RuleBase" id="RU003410"/>
    </source>
</evidence>
<dbReference type="NCBIfam" id="NF006578">
    <property type="entry name" value="PRK09103.1"/>
    <property type="match status" value="1"/>
</dbReference>
<evidence type="ECO:0000256" key="6">
    <source>
        <dbReference type="ARBA" id="ARBA00023002"/>
    </source>
</evidence>
<dbReference type="NCBIfam" id="TIGR02506">
    <property type="entry name" value="NrdE_NrdA"/>
    <property type="match status" value="1"/>
</dbReference>
<evidence type="ECO:0000313" key="14">
    <source>
        <dbReference type="Proteomes" id="UP000000457"/>
    </source>
</evidence>
<dbReference type="PRINTS" id="PR01183">
    <property type="entry name" value="RIBORDTASEM1"/>
</dbReference>
<dbReference type="EMBL" id="JN882285">
    <property type="protein sequence ID" value="AFC21748.1"/>
    <property type="molecule type" value="Genomic_DNA"/>
</dbReference>
<dbReference type="InterPro" id="IPR013509">
    <property type="entry name" value="RNR_lsu_N"/>
</dbReference>
<dbReference type="InterPro" id="IPR039718">
    <property type="entry name" value="Rrm1"/>
</dbReference>
<name>K4F6Y0_9CAUD</name>
<protein>
    <recommendedName>
        <fullName evidence="2 11">Ribonucleoside-diphosphate reductase</fullName>
        <ecNumber evidence="2 11">1.17.4.1</ecNumber>
    </recommendedName>
</protein>
<dbReference type="PANTHER" id="PTHR11573">
    <property type="entry name" value="RIBONUCLEOSIDE-DIPHOSPHATE REDUCTASE LARGE CHAIN"/>
    <property type="match status" value="1"/>
</dbReference>
<dbReference type="InterPro" id="IPR013346">
    <property type="entry name" value="NrdE_NrdA_C"/>
</dbReference>
<dbReference type="Gene3D" id="3.20.70.20">
    <property type="match status" value="1"/>
</dbReference>
<evidence type="ECO:0000256" key="10">
    <source>
        <dbReference type="PROSITE-ProRule" id="PRU00492"/>
    </source>
</evidence>
<keyword evidence="5 10" id="KW-0067">ATP-binding</keyword>
<evidence type="ECO:0000313" key="13">
    <source>
        <dbReference type="EMBL" id="AFC21748.1"/>
    </source>
</evidence>
<dbReference type="KEGG" id="vg:13994038"/>
<proteinExistence type="inferred from homology"/>
<comment type="catalytic activity">
    <reaction evidence="9 11">
        <text>a 2'-deoxyribonucleoside 5'-diphosphate + [thioredoxin]-disulfide + H2O = a ribonucleoside 5'-diphosphate + [thioredoxin]-dithiol</text>
        <dbReference type="Rhea" id="RHEA:23252"/>
        <dbReference type="Rhea" id="RHEA-COMP:10698"/>
        <dbReference type="Rhea" id="RHEA-COMP:10700"/>
        <dbReference type="ChEBI" id="CHEBI:15377"/>
        <dbReference type="ChEBI" id="CHEBI:29950"/>
        <dbReference type="ChEBI" id="CHEBI:50058"/>
        <dbReference type="ChEBI" id="CHEBI:57930"/>
        <dbReference type="ChEBI" id="CHEBI:73316"/>
        <dbReference type="EC" id="1.17.4.1"/>
    </reaction>
</comment>
<evidence type="ECO:0000256" key="2">
    <source>
        <dbReference type="ARBA" id="ARBA00012274"/>
    </source>
</evidence>
<dbReference type="Pfam" id="PF00317">
    <property type="entry name" value="Ribonuc_red_lgN"/>
    <property type="match status" value="1"/>
</dbReference>
<organism evidence="13 14">
    <name type="scientific">Cronobacter phage vB_CsaM_GAP32</name>
    <dbReference type="NCBI Taxonomy" id="1141136"/>
    <lineage>
        <taxon>Viruses</taxon>
        <taxon>Duplodnaviria</taxon>
        <taxon>Heunggongvirae</taxon>
        <taxon>Uroviricota</taxon>
        <taxon>Caudoviricetes</taxon>
        <taxon>Mimasvirus</taxon>
        <taxon>Mimasvirus GAP32</taxon>
    </lineage>
</organism>
<keyword evidence="7 11" id="KW-0215">Deoxyribonucleotide synthesis</keyword>
<keyword evidence="14" id="KW-1185">Reference proteome</keyword>
<dbReference type="InterPro" id="IPR005144">
    <property type="entry name" value="ATP-cone_dom"/>
</dbReference>
<dbReference type="SUPFAM" id="SSF48168">
    <property type="entry name" value="R1 subunit of ribonucleotide reductase, N-terminal domain"/>
    <property type="match status" value="1"/>
</dbReference>
<evidence type="ECO:0000256" key="3">
    <source>
        <dbReference type="ARBA" id="ARBA00022533"/>
    </source>
</evidence>
<gene>
    <name evidence="13" type="ORF">GAP32_298</name>
</gene>
<evidence type="ECO:0000256" key="4">
    <source>
        <dbReference type="ARBA" id="ARBA00022741"/>
    </source>
</evidence>
<dbReference type="Pfam" id="PF03477">
    <property type="entry name" value="ATP-cone"/>
    <property type="match status" value="1"/>
</dbReference>
<dbReference type="RefSeq" id="YP_006987403.1">
    <property type="nucleotide sequence ID" value="NC_019401.1"/>
</dbReference>
<dbReference type="GeneID" id="13994038"/>
<comment type="similarity">
    <text evidence="1 11">Belongs to the ribonucleoside diphosphate reductase large chain family.</text>
</comment>
<dbReference type="UniPathway" id="UPA00326"/>
<dbReference type="InterPro" id="IPR008926">
    <property type="entry name" value="RNR_R1-su_N"/>
</dbReference>
<accession>K4F6Y0</accession>
<dbReference type="InterPro" id="IPR000788">
    <property type="entry name" value="RNR_lg_C"/>
</dbReference>
<feature type="domain" description="ATP-cone" evidence="12">
    <location>
        <begin position="2"/>
        <end position="92"/>
    </location>
</feature>
<dbReference type="Proteomes" id="UP000000457">
    <property type="component" value="Segment"/>
</dbReference>
<dbReference type="GO" id="GO:0009263">
    <property type="term" value="P:deoxyribonucleotide biosynthetic process"/>
    <property type="evidence" value="ECO:0007669"/>
    <property type="project" value="UniProtKB-KW"/>
</dbReference>
<keyword evidence="6 11" id="KW-0560">Oxidoreductase</keyword>
<dbReference type="Pfam" id="PF02867">
    <property type="entry name" value="Ribonuc_red_lgC"/>
    <property type="match status" value="1"/>
</dbReference>
<evidence type="ECO:0000256" key="1">
    <source>
        <dbReference type="ARBA" id="ARBA00010406"/>
    </source>
</evidence>
<keyword evidence="8" id="KW-1015">Disulfide bond</keyword>
<dbReference type="SUPFAM" id="SSF51998">
    <property type="entry name" value="PFL-like glycyl radical enzymes"/>
    <property type="match status" value="1"/>
</dbReference>
<evidence type="ECO:0000256" key="7">
    <source>
        <dbReference type="ARBA" id="ARBA00023116"/>
    </source>
</evidence>
<dbReference type="OrthoDB" id="2980at10239"/>
<evidence type="ECO:0000256" key="8">
    <source>
        <dbReference type="ARBA" id="ARBA00023157"/>
    </source>
</evidence>
<evidence type="ECO:0000256" key="5">
    <source>
        <dbReference type="ARBA" id="ARBA00022840"/>
    </source>
</evidence>